<comment type="caution">
    <text evidence="2">The sequence shown here is derived from an EMBL/GenBank/DDBJ whole genome shotgun (WGS) entry which is preliminary data.</text>
</comment>
<evidence type="ECO:0000259" key="1">
    <source>
        <dbReference type="Pfam" id="PF03101"/>
    </source>
</evidence>
<dbReference type="Proteomes" id="UP000325081">
    <property type="component" value="Unassembled WGS sequence"/>
</dbReference>
<dbReference type="PANTHER" id="PTHR47718:SF13">
    <property type="entry name" value="OS09G0290500 PROTEIN"/>
    <property type="match status" value="1"/>
</dbReference>
<evidence type="ECO:0000313" key="3">
    <source>
        <dbReference type="Proteomes" id="UP000325081"/>
    </source>
</evidence>
<keyword evidence="3" id="KW-1185">Reference proteome</keyword>
<evidence type="ECO:0000313" key="2">
    <source>
        <dbReference type="EMBL" id="GER40717.1"/>
    </source>
</evidence>
<proteinExistence type="predicted"/>
<name>A0A5A7Q8J5_STRAF</name>
<dbReference type="Pfam" id="PF03101">
    <property type="entry name" value="FAR1"/>
    <property type="match status" value="1"/>
</dbReference>
<gene>
    <name evidence="2" type="ORF">STAS_17402</name>
</gene>
<feature type="domain" description="FAR1" evidence="1">
    <location>
        <begin position="74"/>
        <end position="140"/>
    </location>
</feature>
<dbReference type="AlphaFoldDB" id="A0A5A7Q8J5"/>
<dbReference type="InterPro" id="IPR004330">
    <property type="entry name" value="FAR1_DNA_bnd_dom"/>
</dbReference>
<accession>A0A5A7Q8J5</accession>
<sequence length="228" mass="26083">FIRIFLSNNNIHHVRNQVSELNCTLVENECVEGNEIVTRDVTESHVGLPNEDEDEKYVPVFENYDNVFKFYKNSKKDEYGIIENATFTCSREGQRVKLTASFKPQFTIKNGCEARLTACSDITGTWKISGVHLEHNHAISPSKSRLYRCHQQLSAIIKRRLEVNDVVGIPLHKSFNSGVVEVGGYEKMSFIEEDCRNYIAKVQRLRLGEEDAAAIQSYFSKMQANWLG</sequence>
<dbReference type="OrthoDB" id="5301000at2759"/>
<dbReference type="EMBL" id="BKCP01005960">
    <property type="protein sequence ID" value="GER40717.1"/>
    <property type="molecule type" value="Genomic_DNA"/>
</dbReference>
<protein>
    <submittedName>
        <fullName evidence="2">FAR1-related protein</fullName>
    </submittedName>
</protein>
<reference evidence="3" key="1">
    <citation type="journal article" date="2019" name="Curr. Biol.">
        <title>Genome Sequence of Striga asiatica Provides Insight into the Evolution of Plant Parasitism.</title>
        <authorList>
            <person name="Yoshida S."/>
            <person name="Kim S."/>
            <person name="Wafula E.K."/>
            <person name="Tanskanen J."/>
            <person name="Kim Y.M."/>
            <person name="Honaas L."/>
            <person name="Yang Z."/>
            <person name="Spallek T."/>
            <person name="Conn C.E."/>
            <person name="Ichihashi Y."/>
            <person name="Cheong K."/>
            <person name="Cui S."/>
            <person name="Der J.P."/>
            <person name="Gundlach H."/>
            <person name="Jiao Y."/>
            <person name="Hori C."/>
            <person name="Ishida J.K."/>
            <person name="Kasahara H."/>
            <person name="Kiba T."/>
            <person name="Kim M.S."/>
            <person name="Koo N."/>
            <person name="Laohavisit A."/>
            <person name="Lee Y.H."/>
            <person name="Lumba S."/>
            <person name="McCourt P."/>
            <person name="Mortimer J.C."/>
            <person name="Mutuku J.M."/>
            <person name="Nomura T."/>
            <person name="Sasaki-Sekimoto Y."/>
            <person name="Seto Y."/>
            <person name="Wang Y."/>
            <person name="Wakatake T."/>
            <person name="Sakakibara H."/>
            <person name="Demura T."/>
            <person name="Yamaguchi S."/>
            <person name="Yoneyama K."/>
            <person name="Manabe R.I."/>
            <person name="Nelson D.C."/>
            <person name="Schulman A.H."/>
            <person name="Timko M.P."/>
            <person name="dePamphilis C.W."/>
            <person name="Choi D."/>
            <person name="Shirasu K."/>
        </authorList>
    </citation>
    <scope>NUCLEOTIDE SEQUENCE [LARGE SCALE GENOMIC DNA]</scope>
    <source>
        <strain evidence="3">cv. UVA1</strain>
    </source>
</reference>
<organism evidence="2 3">
    <name type="scientific">Striga asiatica</name>
    <name type="common">Asiatic witchweed</name>
    <name type="synonym">Buchnera asiatica</name>
    <dbReference type="NCBI Taxonomy" id="4170"/>
    <lineage>
        <taxon>Eukaryota</taxon>
        <taxon>Viridiplantae</taxon>
        <taxon>Streptophyta</taxon>
        <taxon>Embryophyta</taxon>
        <taxon>Tracheophyta</taxon>
        <taxon>Spermatophyta</taxon>
        <taxon>Magnoliopsida</taxon>
        <taxon>eudicotyledons</taxon>
        <taxon>Gunneridae</taxon>
        <taxon>Pentapetalae</taxon>
        <taxon>asterids</taxon>
        <taxon>lamiids</taxon>
        <taxon>Lamiales</taxon>
        <taxon>Orobanchaceae</taxon>
        <taxon>Buchnereae</taxon>
        <taxon>Striga</taxon>
    </lineage>
</organism>
<dbReference type="PANTHER" id="PTHR47718">
    <property type="entry name" value="OS01G0519700 PROTEIN"/>
    <property type="match status" value="1"/>
</dbReference>
<feature type="non-terminal residue" evidence="2">
    <location>
        <position position="1"/>
    </location>
</feature>
<feature type="non-terminal residue" evidence="2">
    <location>
        <position position="228"/>
    </location>
</feature>